<dbReference type="WBParaSite" id="SVE_1076900.1">
    <property type="protein sequence ID" value="SVE_1076900.1"/>
    <property type="gene ID" value="SVE_1076900"/>
</dbReference>
<evidence type="ECO:0000256" key="7">
    <source>
        <dbReference type="ARBA" id="ARBA00022729"/>
    </source>
</evidence>
<keyword evidence="5" id="KW-0808">Transferase</keyword>
<dbReference type="STRING" id="75913.A0A0K0FNR8"/>
<organism evidence="12 13">
    <name type="scientific">Strongyloides venezuelensis</name>
    <name type="common">Threadworm</name>
    <dbReference type="NCBI Taxonomy" id="75913"/>
    <lineage>
        <taxon>Eukaryota</taxon>
        <taxon>Metazoa</taxon>
        <taxon>Ecdysozoa</taxon>
        <taxon>Nematoda</taxon>
        <taxon>Chromadorea</taxon>
        <taxon>Rhabditida</taxon>
        <taxon>Tylenchina</taxon>
        <taxon>Panagrolaimomorpha</taxon>
        <taxon>Strongyloidoidea</taxon>
        <taxon>Strongyloididae</taxon>
        <taxon>Strongyloides</taxon>
    </lineage>
</organism>
<dbReference type="GO" id="GO:0016020">
    <property type="term" value="C:membrane"/>
    <property type="evidence" value="ECO:0007669"/>
    <property type="project" value="UniProtKB-SubCell"/>
</dbReference>
<reference evidence="12" key="1">
    <citation type="submission" date="2014-07" db="EMBL/GenBank/DDBJ databases">
        <authorList>
            <person name="Martin A.A"/>
            <person name="De Silva N."/>
        </authorList>
    </citation>
    <scope>NUCLEOTIDE SEQUENCE</scope>
</reference>
<keyword evidence="12" id="KW-1185">Reference proteome</keyword>
<feature type="transmembrane region" description="Helical" evidence="11">
    <location>
        <begin position="452"/>
        <end position="471"/>
    </location>
</feature>
<evidence type="ECO:0000256" key="11">
    <source>
        <dbReference type="SAM" id="Phobius"/>
    </source>
</evidence>
<dbReference type="PANTHER" id="PTHR48043:SF23">
    <property type="entry name" value="UDP-GLUCURONOSYLTRANSFERASE"/>
    <property type="match status" value="1"/>
</dbReference>
<keyword evidence="4" id="KW-0328">Glycosyltransferase</keyword>
<evidence type="ECO:0000256" key="10">
    <source>
        <dbReference type="ARBA" id="ARBA00047475"/>
    </source>
</evidence>
<comment type="subcellular location">
    <subcellularLocation>
        <location evidence="1">Membrane</location>
        <topology evidence="1">Single-pass membrane protein</topology>
    </subcellularLocation>
</comment>
<dbReference type="GO" id="GO:0015020">
    <property type="term" value="F:glucuronosyltransferase activity"/>
    <property type="evidence" value="ECO:0007669"/>
    <property type="project" value="UniProtKB-EC"/>
</dbReference>
<keyword evidence="6 11" id="KW-0812">Transmembrane</keyword>
<evidence type="ECO:0000256" key="4">
    <source>
        <dbReference type="ARBA" id="ARBA00022676"/>
    </source>
</evidence>
<reference evidence="13" key="2">
    <citation type="submission" date="2015-08" db="UniProtKB">
        <authorList>
            <consortium name="WormBaseParasite"/>
        </authorList>
    </citation>
    <scope>IDENTIFICATION</scope>
</reference>
<dbReference type="SUPFAM" id="SSF53756">
    <property type="entry name" value="UDP-Glycosyltransferase/glycogen phosphorylase"/>
    <property type="match status" value="1"/>
</dbReference>
<evidence type="ECO:0000256" key="3">
    <source>
        <dbReference type="ARBA" id="ARBA00012544"/>
    </source>
</evidence>
<keyword evidence="7" id="KW-0732">Signal</keyword>
<evidence type="ECO:0000256" key="5">
    <source>
        <dbReference type="ARBA" id="ARBA00022679"/>
    </source>
</evidence>
<dbReference type="InterPro" id="IPR050271">
    <property type="entry name" value="UDP-glycosyltransferase"/>
</dbReference>
<evidence type="ECO:0000256" key="6">
    <source>
        <dbReference type="ARBA" id="ARBA00022692"/>
    </source>
</evidence>
<name>A0A0K0FNR8_STRVS</name>
<evidence type="ECO:0000256" key="2">
    <source>
        <dbReference type="ARBA" id="ARBA00009995"/>
    </source>
</evidence>
<evidence type="ECO:0000256" key="9">
    <source>
        <dbReference type="ARBA" id="ARBA00023136"/>
    </source>
</evidence>
<dbReference type="Gene3D" id="3.40.50.2000">
    <property type="entry name" value="Glycogen Phosphorylase B"/>
    <property type="match status" value="1"/>
</dbReference>
<dbReference type="InterPro" id="IPR002213">
    <property type="entry name" value="UDP_glucos_trans"/>
</dbReference>
<sequence>MVKIANLLSQAGHDVTILQVPMNPKIDDSDVKGPKIAKPSSRNPDIDSKAVLLKSFYEESWSEKNDNPLKSVNKLKEMLSWISSSCEHTIKDPKLTVKMREENFDLAIVEIFAPCGLGVAKYYNVRHTVTVSSGPYFDPTLARLGLTAPISQLATSFASLPQKMNILERVINFVTYLEIKSIFNHALYVGNDIFERIYPEGQIDLDKLFAETAYYIVNSDPLTNYGMPSTPKFLQLGGFLSPNSKPLSGEFNEILNKRKKNVLISFGSIAKSCKMTDNMKNNLARLFKEHPDVTFIWKYEEDRPEILKGIDNVLTYKWMPQIDLLADSRMSLFVTHGGMNSLLEASKFGVPMVDIPLFEDQPRNAKVVEELKLGRGISKFDFDGNYDKLKEVFDDLMNNKIYSETAKRTSLMIANRPYNPRDLFIKYIEFAAKFGRVDHFTIPNSDLPLWKWLYLDIISVLIGVILMVVFVTKKAINVVKNNICKGKKSHKTD</sequence>
<evidence type="ECO:0000313" key="12">
    <source>
        <dbReference type="Proteomes" id="UP000035680"/>
    </source>
</evidence>
<dbReference type="AlphaFoldDB" id="A0A0K0FNR8"/>
<comment type="catalytic activity">
    <reaction evidence="10">
        <text>glucuronate acceptor + UDP-alpha-D-glucuronate = acceptor beta-D-glucuronoside + UDP + H(+)</text>
        <dbReference type="Rhea" id="RHEA:21032"/>
        <dbReference type="ChEBI" id="CHEBI:15378"/>
        <dbReference type="ChEBI" id="CHEBI:58052"/>
        <dbReference type="ChEBI" id="CHEBI:58223"/>
        <dbReference type="ChEBI" id="CHEBI:132367"/>
        <dbReference type="ChEBI" id="CHEBI:132368"/>
        <dbReference type="EC" id="2.4.1.17"/>
    </reaction>
</comment>
<evidence type="ECO:0000313" key="13">
    <source>
        <dbReference type="WBParaSite" id="SVE_1076900.1"/>
    </source>
</evidence>
<accession>A0A0K0FNR8</accession>
<evidence type="ECO:0000256" key="8">
    <source>
        <dbReference type="ARBA" id="ARBA00022989"/>
    </source>
</evidence>
<dbReference type="Proteomes" id="UP000035680">
    <property type="component" value="Unassembled WGS sequence"/>
</dbReference>
<protein>
    <recommendedName>
        <fullName evidence="3">glucuronosyltransferase</fullName>
        <ecNumber evidence="3">2.4.1.17</ecNumber>
    </recommendedName>
</protein>
<dbReference type="EC" id="2.4.1.17" evidence="3"/>
<keyword evidence="9 11" id="KW-0472">Membrane</keyword>
<comment type="similarity">
    <text evidence="2">Belongs to the UDP-glycosyltransferase family.</text>
</comment>
<evidence type="ECO:0000256" key="1">
    <source>
        <dbReference type="ARBA" id="ARBA00004167"/>
    </source>
</evidence>
<dbReference type="Pfam" id="PF00201">
    <property type="entry name" value="UDPGT"/>
    <property type="match status" value="1"/>
</dbReference>
<proteinExistence type="inferred from homology"/>
<dbReference type="CDD" id="cd03784">
    <property type="entry name" value="GT1_Gtf-like"/>
    <property type="match status" value="1"/>
</dbReference>
<keyword evidence="8 11" id="KW-1133">Transmembrane helix</keyword>
<dbReference type="PANTHER" id="PTHR48043">
    <property type="entry name" value="EG:EG0003.4 PROTEIN-RELATED"/>
    <property type="match status" value="1"/>
</dbReference>
<dbReference type="FunFam" id="3.40.50.2000:FF:000038">
    <property type="entry name" value="UDP-GlucuronosylTransferase"/>
    <property type="match status" value="1"/>
</dbReference>